<keyword evidence="3" id="KW-1185">Reference proteome</keyword>
<reference evidence="2" key="1">
    <citation type="submission" date="2022-07" db="EMBL/GenBank/DDBJ databases">
        <title>The genome of Lyophyllum shimeji provides insight into the initial evolution of ectomycorrhizal fungal genome.</title>
        <authorList>
            <person name="Kobayashi Y."/>
            <person name="Shibata T."/>
            <person name="Hirakawa H."/>
            <person name="Shigenobu S."/>
            <person name="Nishiyama T."/>
            <person name="Yamada A."/>
            <person name="Hasebe M."/>
            <person name="Kawaguchi M."/>
        </authorList>
    </citation>
    <scope>NUCLEOTIDE SEQUENCE</scope>
    <source>
        <strain evidence="2">AT787</strain>
    </source>
</reference>
<feature type="region of interest" description="Disordered" evidence="1">
    <location>
        <begin position="1"/>
        <end position="22"/>
    </location>
</feature>
<organism evidence="2 3">
    <name type="scientific">Lyophyllum shimeji</name>
    <name type="common">Hon-shimeji</name>
    <name type="synonym">Tricholoma shimeji</name>
    <dbReference type="NCBI Taxonomy" id="47721"/>
    <lineage>
        <taxon>Eukaryota</taxon>
        <taxon>Fungi</taxon>
        <taxon>Dikarya</taxon>
        <taxon>Basidiomycota</taxon>
        <taxon>Agaricomycotina</taxon>
        <taxon>Agaricomycetes</taxon>
        <taxon>Agaricomycetidae</taxon>
        <taxon>Agaricales</taxon>
        <taxon>Tricholomatineae</taxon>
        <taxon>Lyophyllaceae</taxon>
        <taxon>Lyophyllum</taxon>
    </lineage>
</organism>
<dbReference type="Proteomes" id="UP001063166">
    <property type="component" value="Unassembled WGS sequence"/>
</dbReference>
<accession>A0A9P3PWP6</accession>
<name>A0A9P3PWP6_LYOSH</name>
<gene>
    <name evidence="2" type="ORF">LshimejAT787_1203330</name>
</gene>
<dbReference type="EMBL" id="BRPK01000012">
    <property type="protein sequence ID" value="GLB42884.1"/>
    <property type="molecule type" value="Genomic_DNA"/>
</dbReference>
<sequence>MPPRSEGKCKDVLEGGEEKKAGEAKVAEEASLVSQVLDLKGFLEEMEKEGGRLRLRPAVDALSAIFDQLREKNGLKLMDEAAADAFIKQLRR</sequence>
<evidence type="ECO:0000313" key="2">
    <source>
        <dbReference type="EMBL" id="GLB42884.1"/>
    </source>
</evidence>
<evidence type="ECO:0000313" key="3">
    <source>
        <dbReference type="Proteomes" id="UP001063166"/>
    </source>
</evidence>
<protein>
    <submittedName>
        <fullName evidence="2">Uncharacterized protein</fullName>
    </submittedName>
</protein>
<comment type="caution">
    <text evidence="2">The sequence shown here is derived from an EMBL/GenBank/DDBJ whole genome shotgun (WGS) entry which is preliminary data.</text>
</comment>
<dbReference type="AlphaFoldDB" id="A0A9P3PWP6"/>
<evidence type="ECO:0000256" key="1">
    <source>
        <dbReference type="SAM" id="MobiDB-lite"/>
    </source>
</evidence>
<proteinExistence type="predicted"/>